<dbReference type="InterPro" id="IPR050364">
    <property type="entry name" value="Cytochrome_P450_fung"/>
</dbReference>
<dbReference type="Gene3D" id="1.10.630.10">
    <property type="entry name" value="Cytochrome P450"/>
    <property type="match status" value="1"/>
</dbReference>
<gene>
    <name evidence="13" type="ORF">FOMPIDRAFT_1125292</name>
</gene>
<keyword evidence="8" id="KW-1133">Transmembrane helix</keyword>
<evidence type="ECO:0000256" key="1">
    <source>
        <dbReference type="ARBA" id="ARBA00001971"/>
    </source>
</evidence>
<sequence>MFATWALIDSCAALLLIYVIRGVLLVSGKPSRPPPGPPGWPIIGNVFDMPTSYQWETFAAWGDRWGDIVSISLFGKRMVILNSLDVANELLDRKGAIYSDRPVLPVSGEIVNLARFTGFQQYGPVLKNMRRLVSQTVGTNKSLTQLTGALEDLVQDFVRRVASDPLSLSRHVQRLTATSGLRTTYGYDVEKDDDELIKILNAGMERFNAAALPGAFLADMVPFFNYIPSWFPGVWKQTAQAWRRDIDAMADVPFDITKSRVVRNAGTAAPSMVALNMTPKTDPQTEKLVKDAAASMYSGGAITASAVRTFYLAMMCYPEVQRKAQAEIDRVVGTDRLPSIADREQLPYIRALCWEVLRWQTNVPVGLPHCSAQDDVHAGYFIPKGTVIIANIWRMHRDPQRYHCPERFNPDRYLPRDGNDPETDPRQMVFGFGRRSSFKGAQLAEATLFLVCAMSLAAFDVIKPNVNGVVVEPSMEYTSGIVRHPVEFQCSIKPRSPKVEVLLSLSHASST</sequence>
<dbReference type="InterPro" id="IPR002401">
    <property type="entry name" value="Cyt_P450_E_grp-I"/>
</dbReference>
<dbReference type="InterPro" id="IPR001128">
    <property type="entry name" value="Cyt_P450"/>
</dbReference>
<dbReference type="InParanoid" id="S8FKX3"/>
<dbReference type="HOGENOM" id="CLU_001570_2_3_1"/>
<dbReference type="eggNOG" id="KOG0156">
    <property type="taxonomic scope" value="Eukaryota"/>
</dbReference>
<keyword evidence="9" id="KW-0560">Oxidoreductase</keyword>
<evidence type="ECO:0000256" key="7">
    <source>
        <dbReference type="ARBA" id="ARBA00022723"/>
    </source>
</evidence>
<evidence type="ECO:0000256" key="3">
    <source>
        <dbReference type="ARBA" id="ARBA00005179"/>
    </source>
</evidence>
<dbReference type="AlphaFoldDB" id="S8FKX3"/>
<keyword evidence="6" id="KW-0812">Transmembrane</keyword>
<comment type="pathway">
    <text evidence="3">Secondary metabolite biosynthesis.</text>
</comment>
<dbReference type="STRING" id="743788.S8FKX3"/>
<evidence type="ECO:0000256" key="5">
    <source>
        <dbReference type="ARBA" id="ARBA00022617"/>
    </source>
</evidence>
<dbReference type="CDD" id="cd11065">
    <property type="entry name" value="CYP64-like"/>
    <property type="match status" value="1"/>
</dbReference>
<name>S8FKX3_FOMSC</name>
<dbReference type="GO" id="GO:0004497">
    <property type="term" value="F:monooxygenase activity"/>
    <property type="evidence" value="ECO:0007669"/>
    <property type="project" value="UniProtKB-KW"/>
</dbReference>
<dbReference type="SUPFAM" id="SSF48264">
    <property type="entry name" value="Cytochrome P450"/>
    <property type="match status" value="1"/>
</dbReference>
<evidence type="ECO:0000256" key="10">
    <source>
        <dbReference type="ARBA" id="ARBA00023004"/>
    </source>
</evidence>
<comment type="similarity">
    <text evidence="4">Belongs to the cytochrome P450 family.</text>
</comment>
<protein>
    <recommendedName>
        <fullName evidence="15">Cytochrome P450</fullName>
    </recommendedName>
</protein>
<dbReference type="EMBL" id="KE504160">
    <property type="protein sequence ID" value="EPS98969.1"/>
    <property type="molecule type" value="Genomic_DNA"/>
</dbReference>
<keyword evidence="11" id="KW-0503">Monooxygenase</keyword>
<evidence type="ECO:0000256" key="12">
    <source>
        <dbReference type="ARBA" id="ARBA00023136"/>
    </source>
</evidence>
<comment type="subcellular location">
    <subcellularLocation>
        <location evidence="2">Membrane</location>
        <topology evidence="2">Single-pass membrane protein</topology>
    </subcellularLocation>
</comment>
<dbReference type="GO" id="GO:0016020">
    <property type="term" value="C:membrane"/>
    <property type="evidence" value="ECO:0007669"/>
    <property type="project" value="UniProtKB-SubCell"/>
</dbReference>
<dbReference type="PANTHER" id="PTHR46300">
    <property type="entry name" value="P450, PUTATIVE (EUROFUNG)-RELATED-RELATED"/>
    <property type="match status" value="1"/>
</dbReference>
<dbReference type="GO" id="GO:0005506">
    <property type="term" value="F:iron ion binding"/>
    <property type="evidence" value="ECO:0007669"/>
    <property type="project" value="InterPro"/>
</dbReference>
<comment type="cofactor">
    <cofactor evidence="1">
        <name>heme</name>
        <dbReference type="ChEBI" id="CHEBI:30413"/>
    </cofactor>
</comment>
<evidence type="ECO:0008006" key="15">
    <source>
        <dbReference type="Google" id="ProtNLM"/>
    </source>
</evidence>
<dbReference type="InterPro" id="IPR036396">
    <property type="entry name" value="Cyt_P450_sf"/>
</dbReference>
<evidence type="ECO:0000256" key="6">
    <source>
        <dbReference type="ARBA" id="ARBA00022692"/>
    </source>
</evidence>
<evidence type="ECO:0000256" key="2">
    <source>
        <dbReference type="ARBA" id="ARBA00004167"/>
    </source>
</evidence>
<dbReference type="GO" id="GO:0020037">
    <property type="term" value="F:heme binding"/>
    <property type="evidence" value="ECO:0007669"/>
    <property type="project" value="InterPro"/>
</dbReference>
<evidence type="ECO:0000256" key="4">
    <source>
        <dbReference type="ARBA" id="ARBA00010617"/>
    </source>
</evidence>
<evidence type="ECO:0000256" key="8">
    <source>
        <dbReference type="ARBA" id="ARBA00022989"/>
    </source>
</evidence>
<evidence type="ECO:0000256" key="11">
    <source>
        <dbReference type="ARBA" id="ARBA00023033"/>
    </source>
</evidence>
<evidence type="ECO:0000313" key="14">
    <source>
        <dbReference type="Proteomes" id="UP000015241"/>
    </source>
</evidence>
<keyword evidence="12" id="KW-0472">Membrane</keyword>
<reference evidence="13 14" key="1">
    <citation type="journal article" date="2012" name="Science">
        <title>The Paleozoic origin of enzymatic lignin decomposition reconstructed from 31 fungal genomes.</title>
        <authorList>
            <person name="Floudas D."/>
            <person name="Binder M."/>
            <person name="Riley R."/>
            <person name="Barry K."/>
            <person name="Blanchette R.A."/>
            <person name="Henrissat B."/>
            <person name="Martinez A.T."/>
            <person name="Otillar R."/>
            <person name="Spatafora J.W."/>
            <person name="Yadav J.S."/>
            <person name="Aerts A."/>
            <person name="Benoit I."/>
            <person name="Boyd A."/>
            <person name="Carlson A."/>
            <person name="Copeland A."/>
            <person name="Coutinho P.M."/>
            <person name="de Vries R.P."/>
            <person name="Ferreira P."/>
            <person name="Findley K."/>
            <person name="Foster B."/>
            <person name="Gaskell J."/>
            <person name="Glotzer D."/>
            <person name="Gorecki P."/>
            <person name="Heitman J."/>
            <person name="Hesse C."/>
            <person name="Hori C."/>
            <person name="Igarashi K."/>
            <person name="Jurgens J.A."/>
            <person name="Kallen N."/>
            <person name="Kersten P."/>
            <person name="Kohler A."/>
            <person name="Kuees U."/>
            <person name="Kumar T.K.A."/>
            <person name="Kuo A."/>
            <person name="LaButti K."/>
            <person name="Larrondo L.F."/>
            <person name="Lindquist E."/>
            <person name="Ling A."/>
            <person name="Lombard V."/>
            <person name="Lucas S."/>
            <person name="Lundell T."/>
            <person name="Martin R."/>
            <person name="McLaughlin D.J."/>
            <person name="Morgenstern I."/>
            <person name="Morin E."/>
            <person name="Murat C."/>
            <person name="Nagy L.G."/>
            <person name="Nolan M."/>
            <person name="Ohm R.A."/>
            <person name="Patyshakuliyeva A."/>
            <person name="Rokas A."/>
            <person name="Ruiz-Duenas F.J."/>
            <person name="Sabat G."/>
            <person name="Salamov A."/>
            <person name="Samejima M."/>
            <person name="Schmutz J."/>
            <person name="Slot J.C."/>
            <person name="St John F."/>
            <person name="Stenlid J."/>
            <person name="Sun H."/>
            <person name="Sun S."/>
            <person name="Syed K."/>
            <person name="Tsang A."/>
            <person name="Wiebenga A."/>
            <person name="Young D."/>
            <person name="Pisabarro A."/>
            <person name="Eastwood D.C."/>
            <person name="Martin F."/>
            <person name="Cullen D."/>
            <person name="Grigoriev I.V."/>
            <person name="Hibbett D.S."/>
        </authorList>
    </citation>
    <scope>NUCLEOTIDE SEQUENCE</scope>
    <source>
        <strain evidence="14">FP-58527</strain>
    </source>
</reference>
<dbReference type="Proteomes" id="UP000015241">
    <property type="component" value="Unassembled WGS sequence"/>
</dbReference>
<dbReference type="GO" id="GO:0016705">
    <property type="term" value="F:oxidoreductase activity, acting on paired donors, with incorporation or reduction of molecular oxygen"/>
    <property type="evidence" value="ECO:0007669"/>
    <property type="project" value="InterPro"/>
</dbReference>
<evidence type="ECO:0000256" key="9">
    <source>
        <dbReference type="ARBA" id="ARBA00023002"/>
    </source>
</evidence>
<dbReference type="PRINTS" id="PR00463">
    <property type="entry name" value="EP450I"/>
</dbReference>
<evidence type="ECO:0000313" key="13">
    <source>
        <dbReference type="EMBL" id="EPS98969.1"/>
    </source>
</evidence>
<dbReference type="Pfam" id="PF00067">
    <property type="entry name" value="p450"/>
    <property type="match status" value="1"/>
</dbReference>
<keyword evidence="7" id="KW-0479">Metal-binding</keyword>
<dbReference type="OrthoDB" id="2789670at2759"/>
<organism evidence="13 14">
    <name type="scientific">Fomitopsis schrenkii</name>
    <name type="common">Brown rot fungus</name>
    <dbReference type="NCBI Taxonomy" id="2126942"/>
    <lineage>
        <taxon>Eukaryota</taxon>
        <taxon>Fungi</taxon>
        <taxon>Dikarya</taxon>
        <taxon>Basidiomycota</taxon>
        <taxon>Agaricomycotina</taxon>
        <taxon>Agaricomycetes</taxon>
        <taxon>Polyporales</taxon>
        <taxon>Fomitopsis</taxon>
    </lineage>
</organism>
<keyword evidence="10" id="KW-0408">Iron</keyword>
<keyword evidence="14" id="KW-1185">Reference proteome</keyword>
<proteinExistence type="inferred from homology"/>
<dbReference type="PANTHER" id="PTHR46300:SF7">
    <property type="entry name" value="P450, PUTATIVE (EUROFUNG)-RELATED"/>
    <property type="match status" value="1"/>
</dbReference>
<accession>S8FKX3</accession>
<keyword evidence="5" id="KW-0349">Heme</keyword>